<organism evidence="1 2">
    <name type="scientific">Streblomastix strix</name>
    <dbReference type="NCBI Taxonomy" id="222440"/>
    <lineage>
        <taxon>Eukaryota</taxon>
        <taxon>Metamonada</taxon>
        <taxon>Preaxostyla</taxon>
        <taxon>Oxymonadida</taxon>
        <taxon>Streblomastigidae</taxon>
        <taxon>Streblomastix</taxon>
    </lineage>
</organism>
<reference evidence="1 2" key="1">
    <citation type="submission" date="2019-03" db="EMBL/GenBank/DDBJ databases">
        <title>Single cell metagenomics reveals metabolic interactions within the superorganism composed of flagellate Streblomastix strix and complex community of Bacteroidetes bacteria on its surface.</title>
        <authorList>
            <person name="Treitli S.C."/>
            <person name="Kolisko M."/>
            <person name="Husnik F."/>
            <person name="Keeling P."/>
            <person name="Hampl V."/>
        </authorList>
    </citation>
    <scope>NUCLEOTIDE SEQUENCE [LARGE SCALE GENOMIC DNA]</scope>
    <source>
        <strain evidence="1">ST1C</strain>
    </source>
</reference>
<comment type="caution">
    <text evidence="1">The sequence shown here is derived from an EMBL/GenBank/DDBJ whole genome shotgun (WGS) entry which is preliminary data.</text>
</comment>
<evidence type="ECO:0000313" key="2">
    <source>
        <dbReference type="Proteomes" id="UP000324800"/>
    </source>
</evidence>
<protein>
    <submittedName>
        <fullName evidence="1">Uncharacterized protein</fullName>
    </submittedName>
</protein>
<dbReference type="AlphaFoldDB" id="A0A5J4V7L3"/>
<name>A0A5J4V7L3_9EUKA</name>
<proteinExistence type="predicted"/>
<gene>
    <name evidence="1" type="ORF">EZS28_026328</name>
</gene>
<accession>A0A5J4V7L3</accession>
<dbReference type="EMBL" id="SNRW01009344">
    <property type="protein sequence ID" value="KAA6378145.1"/>
    <property type="molecule type" value="Genomic_DNA"/>
</dbReference>
<sequence length="111" mass="12621">MLVEDIYGNSKGSYMYVAAAAWDVVLRGLLARIDNSQDWNTVTKDTIKQAARIYKKQIAEQYFGMVDEDEVEFARRIGNLYNQVVQVACQEMQGKQPMLGYEAPASQMETD</sequence>
<dbReference type="Proteomes" id="UP000324800">
    <property type="component" value="Unassembled WGS sequence"/>
</dbReference>
<evidence type="ECO:0000313" key="1">
    <source>
        <dbReference type="EMBL" id="KAA6378145.1"/>
    </source>
</evidence>